<dbReference type="RefSeq" id="WP_208271623.1">
    <property type="nucleotide sequence ID" value="NZ_BAAAGM010000054.1"/>
</dbReference>
<dbReference type="EMBL" id="JAGEOK010000032">
    <property type="protein sequence ID" value="MBO2443309.1"/>
    <property type="molecule type" value="Genomic_DNA"/>
</dbReference>
<feature type="region of interest" description="Disordered" evidence="1">
    <location>
        <begin position="1"/>
        <end position="21"/>
    </location>
</feature>
<proteinExistence type="predicted"/>
<accession>A0ABS3RAP8</accession>
<gene>
    <name evidence="2" type="ORF">J4557_37880</name>
</gene>
<evidence type="ECO:0000313" key="2">
    <source>
        <dbReference type="EMBL" id="MBO2443309.1"/>
    </source>
</evidence>
<reference evidence="2 3" key="1">
    <citation type="submission" date="2021-03" db="EMBL/GenBank/DDBJ databases">
        <authorList>
            <person name="Kanchanasin P."/>
            <person name="Saeng-In P."/>
            <person name="Phongsopitanun W."/>
            <person name="Yuki M."/>
            <person name="Kudo T."/>
            <person name="Ohkuma M."/>
            <person name="Tanasupawat S."/>
        </authorList>
    </citation>
    <scope>NUCLEOTIDE SEQUENCE [LARGE SCALE GENOMIC DNA]</scope>
    <source>
        <strain evidence="2 3">L46</strain>
    </source>
</reference>
<organism evidence="2 3">
    <name type="scientific">Actinomadura nitritigenes</name>
    <dbReference type="NCBI Taxonomy" id="134602"/>
    <lineage>
        <taxon>Bacteria</taxon>
        <taxon>Bacillati</taxon>
        <taxon>Actinomycetota</taxon>
        <taxon>Actinomycetes</taxon>
        <taxon>Streptosporangiales</taxon>
        <taxon>Thermomonosporaceae</taxon>
        <taxon>Actinomadura</taxon>
    </lineage>
</organism>
<sequence length="62" mass="6484">MIAGVEDEQHPPVGEMVGQPGRGGLAALLGEAERVADRLRQQCRLGQAGEGDEVHAAVVRVP</sequence>
<name>A0ABS3RAP8_9ACTN</name>
<evidence type="ECO:0000256" key="1">
    <source>
        <dbReference type="SAM" id="MobiDB-lite"/>
    </source>
</evidence>
<comment type="caution">
    <text evidence="2">The sequence shown here is derived from an EMBL/GenBank/DDBJ whole genome shotgun (WGS) entry which is preliminary data.</text>
</comment>
<protein>
    <submittedName>
        <fullName evidence="2">Uncharacterized protein</fullName>
    </submittedName>
</protein>
<evidence type="ECO:0000313" key="3">
    <source>
        <dbReference type="Proteomes" id="UP000666915"/>
    </source>
</evidence>
<dbReference type="Proteomes" id="UP000666915">
    <property type="component" value="Unassembled WGS sequence"/>
</dbReference>
<keyword evidence="3" id="KW-1185">Reference proteome</keyword>